<gene>
    <name evidence="1" type="ORF">JYK02_36205</name>
</gene>
<proteinExistence type="predicted"/>
<dbReference type="InterPro" id="IPR011659">
    <property type="entry name" value="WD40"/>
</dbReference>
<dbReference type="SUPFAM" id="SSF82171">
    <property type="entry name" value="DPP6 N-terminal domain-like"/>
    <property type="match status" value="1"/>
</dbReference>
<dbReference type="RefSeq" id="WP_207057527.1">
    <property type="nucleotide sequence ID" value="NZ_JAFIMU010000015.1"/>
</dbReference>
<sequence>MKRPGMVGLVGLLGLVAVSGCKKGEDNNAPPSQRSAAQGDTVRSAAKGTAVVGGQGQLLAPGRAADLRLSPDGQYATFLLNGQKPRLDGIPPQMLVGQLHVVPVAGGKSRELGDGVTNVPGSLLFSQDSKHLLYVTGYNPASQSGELNVLSLADAAAEPVKLGTAVSYLLPSPDGVHVAFVDAGTLKLGKLPQGPFQDVAGEVSTAQFTPDGKTLLFKRRLSAAGGLAAVTVGANEPPRKLADQVGDYLVSSDGKHVAYQVRSEAVRGMYDLFLAEVPALKGTKLATGTKAFAFSPDGQWLARTENGKPEQLGDLYVGPASGGAGRKLGEAVEEVAFAPDSKAVAFLEKYDQPSRAGSLAVASLPDGAPKRVGSLVPNFVWGSDSRYVAFLSRFVKPVFSVDLMLYALGQEKAEKVQPGVFGYGFAPNNSAVVFRTNCIRNGRACDFKAVDLGEKQAEAKTWMQGIFSYKISEDGARVLATYARMDSDTYDVAVYDVKSGARKTLDQGVQVPVYFAGKDDARAVYIIGQGQNPGVYSAVATAQ</sequence>
<dbReference type="PROSITE" id="PS51257">
    <property type="entry name" value="PROKAR_LIPOPROTEIN"/>
    <property type="match status" value="1"/>
</dbReference>
<dbReference type="Pfam" id="PF07676">
    <property type="entry name" value="PD40"/>
    <property type="match status" value="1"/>
</dbReference>
<dbReference type="Gene3D" id="2.120.10.30">
    <property type="entry name" value="TolB, C-terminal domain"/>
    <property type="match status" value="2"/>
</dbReference>
<comment type="caution">
    <text evidence="1">The sequence shown here is derived from an EMBL/GenBank/DDBJ whole genome shotgun (WGS) entry which is preliminary data.</text>
</comment>
<dbReference type="InterPro" id="IPR011042">
    <property type="entry name" value="6-blade_b-propeller_TolB-like"/>
</dbReference>
<dbReference type="EMBL" id="JAFIMU010000015">
    <property type="protein sequence ID" value="MBN8232971.1"/>
    <property type="molecule type" value="Genomic_DNA"/>
</dbReference>
<evidence type="ECO:0000313" key="1">
    <source>
        <dbReference type="EMBL" id="MBN8232971.1"/>
    </source>
</evidence>
<evidence type="ECO:0000313" key="2">
    <source>
        <dbReference type="Proteomes" id="UP000664052"/>
    </source>
</evidence>
<reference evidence="1 2" key="1">
    <citation type="submission" date="2021-02" db="EMBL/GenBank/DDBJ databases">
        <title>De Novo genome assembly of isolated myxobacteria.</title>
        <authorList>
            <person name="Stevens D.C."/>
        </authorList>
    </citation>
    <scope>NUCLEOTIDE SEQUENCE [LARGE SCALE GENOMIC DNA]</scope>
    <source>
        <strain evidence="1 2">ATCC 29039</strain>
    </source>
</reference>
<dbReference type="Proteomes" id="UP000664052">
    <property type="component" value="Unassembled WGS sequence"/>
</dbReference>
<organism evidence="1 2">
    <name type="scientific">Corallococcus macrosporus</name>
    <dbReference type="NCBI Taxonomy" id="35"/>
    <lineage>
        <taxon>Bacteria</taxon>
        <taxon>Pseudomonadati</taxon>
        <taxon>Myxococcota</taxon>
        <taxon>Myxococcia</taxon>
        <taxon>Myxococcales</taxon>
        <taxon>Cystobacterineae</taxon>
        <taxon>Myxococcaceae</taxon>
        <taxon>Corallococcus</taxon>
    </lineage>
</organism>
<accession>A0ABS3DNQ9</accession>
<keyword evidence="2" id="KW-1185">Reference proteome</keyword>
<name>A0ABS3DNQ9_9BACT</name>
<protein>
    <submittedName>
        <fullName evidence="1">PD40 domain-containing protein</fullName>
    </submittedName>
</protein>